<evidence type="ECO:0000313" key="2">
    <source>
        <dbReference type="EMBL" id="MCT7374095.1"/>
    </source>
</evidence>
<protein>
    <submittedName>
        <fullName evidence="2">Phage holin family protein</fullName>
    </submittedName>
</protein>
<keyword evidence="1" id="KW-1133">Transmembrane helix</keyword>
<keyword evidence="1" id="KW-0812">Transmembrane</keyword>
<dbReference type="EMBL" id="JAOCZP010000001">
    <property type="protein sequence ID" value="MCT7374095.1"/>
    <property type="molecule type" value="Genomic_DNA"/>
</dbReference>
<feature type="transmembrane region" description="Helical" evidence="1">
    <location>
        <begin position="79"/>
        <end position="99"/>
    </location>
</feature>
<dbReference type="Proteomes" id="UP001320831">
    <property type="component" value="Unassembled WGS sequence"/>
</dbReference>
<organism evidence="2 3">
    <name type="scientific">Chelativorans salis</name>
    <dbReference type="NCBI Taxonomy" id="2978478"/>
    <lineage>
        <taxon>Bacteria</taxon>
        <taxon>Pseudomonadati</taxon>
        <taxon>Pseudomonadota</taxon>
        <taxon>Alphaproteobacteria</taxon>
        <taxon>Hyphomicrobiales</taxon>
        <taxon>Phyllobacteriaceae</taxon>
        <taxon>Chelativorans</taxon>
    </lineage>
</organism>
<keyword evidence="1" id="KW-0472">Membrane</keyword>
<evidence type="ECO:0000256" key="1">
    <source>
        <dbReference type="SAM" id="Phobius"/>
    </source>
</evidence>
<proteinExistence type="predicted"/>
<sequence length="133" mass="13897">MTDHSTKTSTRAIVADVLTHLSNLIRGEIELARAEVTESIEKAIAAIGLIIGGVVIALTALNVLAAALVVALAEAGIPGGWAALIVGVALTVIALGLCYKGMNDLRPASFAPRRTARSLRRDAAIARESRHEH</sequence>
<reference evidence="2 3" key="1">
    <citation type="submission" date="2022-09" db="EMBL/GenBank/DDBJ databases">
        <title>Chelativorans salina sp. nov., a novel slightly halophilic bacterium isolated from a saline lake sediment enrichment.</title>
        <authorList>
            <person name="Gao L."/>
            <person name="Fang B.-Z."/>
            <person name="Li W.-J."/>
        </authorList>
    </citation>
    <scope>NUCLEOTIDE SEQUENCE [LARGE SCALE GENOMIC DNA]</scope>
    <source>
        <strain evidence="2 3">EGI FJ00035</strain>
    </source>
</reference>
<dbReference type="InterPro" id="IPR009937">
    <property type="entry name" value="Phage_holin_3_6"/>
</dbReference>
<keyword evidence="3" id="KW-1185">Reference proteome</keyword>
<name>A0ABT2LHQ5_9HYPH</name>
<comment type="caution">
    <text evidence="2">The sequence shown here is derived from an EMBL/GenBank/DDBJ whole genome shotgun (WGS) entry which is preliminary data.</text>
</comment>
<feature type="transmembrane region" description="Helical" evidence="1">
    <location>
        <begin position="43"/>
        <end position="73"/>
    </location>
</feature>
<dbReference type="RefSeq" id="WP_260900448.1">
    <property type="nucleotide sequence ID" value="NZ_JAOCZP010000001.1"/>
</dbReference>
<gene>
    <name evidence="2" type="ORF">N5A92_03505</name>
</gene>
<accession>A0ABT2LHQ5</accession>
<dbReference type="Pfam" id="PF07332">
    <property type="entry name" value="Phage_holin_3_6"/>
    <property type="match status" value="1"/>
</dbReference>
<evidence type="ECO:0000313" key="3">
    <source>
        <dbReference type="Proteomes" id="UP001320831"/>
    </source>
</evidence>